<reference evidence="10" key="1">
    <citation type="submission" date="2015-05" db="EMBL/GenBank/DDBJ databases">
        <authorList>
            <consortium name="Pathogen Informatics"/>
        </authorList>
    </citation>
    <scope>NUCLEOTIDE SEQUENCE [LARGE SCALE GENOMIC DNA]</scope>
    <source>
        <strain evidence="10">L1-83</strain>
    </source>
</reference>
<organism evidence="9 10">
    <name type="scientific">Roseburia inulinivorans</name>
    <dbReference type="NCBI Taxonomy" id="360807"/>
    <lineage>
        <taxon>Bacteria</taxon>
        <taxon>Bacillati</taxon>
        <taxon>Bacillota</taxon>
        <taxon>Clostridia</taxon>
        <taxon>Lachnospirales</taxon>
        <taxon>Lachnospiraceae</taxon>
        <taxon>Roseburia</taxon>
    </lineage>
</organism>
<keyword evidence="6 7" id="KW-0472">Membrane</keyword>
<dbReference type="NCBIfam" id="TIGR00786">
    <property type="entry name" value="dctM"/>
    <property type="match status" value="1"/>
</dbReference>
<evidence type="ECO:0000256" key="7">
    <source>
        <dbReference type="SAM" id="Phobius"/>
    </source>
</evidence>
<keyword evidence="2" id="KW-1003">Cell membrane</keyword>
<dbReference type="GO" id="GO:0005886">
    <property type="term" value="C:plasma membrane"/>
    <property type="evidence" value="ECO:0007669"/>
    <property type="project" value="UniProtKB-SubCell"/>
</dbReference>
<feature type="transmembrane region" description="Helical" evidence="7">
    <location>
        <begin position="83"/>
        <end position="109"/>
    </location>
</feature>
<evidence type="ECO:0000256" key="2">
    <source>
        <dbReference type="ARBA" id="ARBA00022475"/>
    </source>
</evidence>
<comment type="subcellular location">
    <subcellularLocation>
        <location evidence="1">Cell inner membrane</location>
        <topology evidence="1">Multi-pass membrane protein</topology>
    </subcellularLocation>
</comment>
<keyword evidence="5 7" id="KW-1133">Transmembrane helix</keyword>
<feature type="transmembrane region" description="Helical" evidence="7">
    <location>
        <begin position="285"/>
        <end position="305"/>
    </location>
</feature>
<dbReference type="Pfam" id="PF06808">
    <property type="entry name" value="DctM"/>
    <property type="match status" value="1"/>
</dbReference>
<dbReference type="Proteomes" id="UP000049828">
    <property type="component" value="Unassembled WGS sequence"/>
</dbReference>
<gene>
    <name evidence="9" type="ORF">RIL183_11921</name>
</gene>
<evidence type="ECO:0000256" key="4">
    <source>
        <dbReference type="ARBA" id="ARBA00022692"/>
    </source>
</evidence>
<feature type="transmembrane region" description="Helical" evidence="7">
    <location>
        <begin position="408"/>
        <end position="428"/>
    </location>
</feature>
<dbReference type="PANTHER" id="PTHR33362">
    <property type="entry name" value="SIALIC ACID TRAP TRANSPORTER PERMEASE PROTEIN SIAT-RELATED"/>
    <property type="match status" value="1"/>
</dbReference>
<evidence type="ECO:0000256" key="6">
    <source>
        <dbReference type="ARBA" id="ARBA00023136"/>
    </source>
</evidence>
<feature type="transmembrane region" description="Helical" evidence="7">
    <location>
        <begin position="341"/>
        <end position="359"/>
    </location>
</feature>
<keyword evidence="4 7" id="KW-0812">Transmembrane</keyword>
<dbReference type="STRING" id="360807.ERS852392_02679"/>
<feature type="transmembrane region" description="Helical" evidence="7">
    <location>
        <begin position="311"/>
        <end position="334"/>
    </location>
</feature>
<feature type="domain" description="TRAP C4-dicarboxylate transport system permease DctM subunit" evidence="8">
    <location>
        <begin position="7"/>
        <end position="424"/>
    </location>
</feature>
<feature type="transmembrane region" description="Helical" evidence="7">
    <location>
        <begin position="248"/>
        <end position="264"/>
    </location>
</feature>
<dbReference type="GO" id="GO:0022857">
    <property type="term" value="F:transmembrane transporter activity"/>
    <property type="evidence" value="ECO:0007669"/>
    <property type="project" value="TreeGrafter"/>
</dbReference>
<dbReference type="RefSeq" id="WP_021922296.1">
    <property type="nucleotide sequence ID" value="NZ_CVRS01000002.1"/>
</dbReference>
<keyword evidence="3" id="KW-0997">Cell inner membrane</keyword>
<evidence type="ECO:0000313" key="10">
    <source>
        <dbReference type="Proteomes" id="UP000049828"/>
    </source>
</evidence>
<dbReference type="EMBL" id="CVRS01000002">
    <property type="protein sequence ID" value="CRL31885.1"/>
    <property type="molecule type" value="Genomic_DNA"/>
</dbReference>
<name>A0A0M6WBH4_9FIRM</name>
<accession>A0A0M6WBH4</accession>
<evidence type="ECO:0000313" key="9">
    <source>
        <dbReference type="EMBL" id="CRL31885.1"/>
    </source>
</evidence>
<evidence type="ECO:0000256" key="3">
    <source>
        <dbReference type="ARBA" id="ARBA00022519"/>
    </source>
</evidence>
<dbReference type="PIRSF" id="PIRSF006066">
    <property type="entry name" value="HI0050"/>
    <property type="match status" value="1"/>
</dbReference>
<keyword evidence="10" id="KW-1185">Reference proteome</keyword>
<sequence length="429" mass="45963">MSAVAVFILFAICLVIAIPVSISLGIVAVLPGAFDPSFTASASYVIRSMLGGIDSFPLLAVPMFVLAGILMAHGKISQKLFDVFVYLIGKRTAGIPCAVIITCLFYGAISGSAPATVAAVGSMTIPLLIELGYKKDFATAIVAVAGGLGVIIPPSIPFIMYAMATGESVSDLFLAGVIPGLMIGALLMFYAYYHCRRYGEDKEKIDKKVTELREKGFLNILKESIWALISPVIVLGCIYAGIASPTEAAVISVFYALFVSLFIYKSIRVKEIWGIMVEAMKTYAPILFILAASTAFSRVLTLMQVPQTVSAWILAHFSNEIVLLIIINIFLLIVGMVMDTTPAILILSPILLPIVQSIGMNPIHFGVVMIVNLAIGFVTPPIGVNLFVASSLTDVPVMHIAKKAMPMIGYFLLALLLLTFIPAISLFLL</sequence>
<dbReference type="PANTHER" id="PTHR33362:SF5">
    <property type="entry name" value="C4-DICARBOXYLATE TRAP TRANSPORTER LARGE PERMEASE PROTEIN DCTM"/>
    <property type="match status" value="1"/>
</dbReference>
<dbReference type="OrthoDB" id="9785600at2"/>
<proteinExistence type="predicted"/>
<dbReference type="InterPro" id="IPR010656">
    <property type="entry name" value="DctM"/>
</dbReference>
<feature type="transmembrane region" description="Helical" evidence="7">
    <location>
        <begin position="365"/>
        <end position="388"/>
    </location>
</feature>
<feature type="transmembrane region" description="Helical" evidence="7">
    <location>
        <begin position="49"/>
        <end position="71"/>
    </location>
</feature>
<dbReference type="InterPro" id="IPR004681">
    <property type="entry name" value="TRAP_DctM"/>
</dbReference>
<feature type="transmembrane region" description="Helical" evidence="7">
    <location>
        <begin position="172"/>
        <end position="193"/>
    </location>
</feature>
<evidence type="ECO:0000256" key="1">
    <source>
        <dbReference type="ARBA" id="ARBA00004429"/>
    </source>
</evidence>
<protein>
    <submittedName>
        <fullName evidence="9">TRAP dicarboxylate transporter subunit DctM</fullName>
    </submittedName>
</protein>
<feature type="transmembrane region" description="Helical" evidence="7">
    <location>
        <begin position="115"/>
        <end position="133"/>
    </location>
</feature>
<evidence type="ECO:0000256" key="5">
    <source>
        <dbReference type="ARBA" id="ARBA00022989"/>
    </source>
</evidence>
<evidence type="ECO:0000259" key="8">
    <source>
        <dbReference type="Pfam" id="PF06808"/>
    </source>
</evidence>
<dbReference type="AlphaFoldDB" id="A0A0M6WBH4"/>
<feature type="transmembrane region" description="Helical" evidence="7">
    <location>
        <begin position="140"/>
        <end position="160"/>
    </location>
</feature>
<feature type="transmembrane region" description="Helical" evidence="7">
    <location>
        <begin position="225"/>
        <end position="242"/>
    </location>
</feature>